<evidence type="ECO:0000313" key="2">
    <source>
        <dbReference type="EMBL" id="KLO16711.1"/>
    </source>
</evidence>
<dbReference type="STRING" id="27342.A0A0H2SHZ9"/>
<gene>
    <name evidence="2" type="ORF">SCHPADRAFT_203563</name>
</gene>
<feature type="region of interest" description="Disordered" evidence="1">
    <location>
        <begin position="135"/>
        <end position="169"/>
    </location>
</feature>
<organism evidence="2 3">
    <name type="scientific">Schizopora paradoxa</name>
    <dbReference type="NCBI Taxonomy" id="27342"/>
    <lineage>
        <taxon>Eukaryota</taxon>
        <taxon>Fungi</taxon>
        <taxon>Dikarya</taxon>
        <taxon>Basidiomycota</taxon>
        <taxon>Agaricomycotina</taxon>
        <taxon>Agaricomycetes</taxon>
        <taxon>Hymenochaetales</taxon>
        <taxon>Schizoporaceae</taxon>
        <taxon>Schizopora</taxon>
    </lineage>
</organism>
<sequence length="169" mass="19395">MHAITADKYPAFLYEKNGAEYDHRKMTKGLFRGYFLLRVYKLIFLGATSAIKATPGKGTGKRKCVAEKHHLTRATAIQARLTLSTMDQWGEHDGDFSVLDFYNNIHDFLVKNEKTKWCKEFYAWFNHNVFGVSSNTTDSTTPPDTTDDFNEIQRQLDEEERLESGAQDA</sequence>
<accession>A0A0H2SHZ9</accession>
<evidence type="ECO:0000256" key="1">
    <source>
        <dbReference type="SAM" id="MobiDB-lite"/>
    </source>
</evidence>
<dbReference type="InParanoid" id="A0A0H2SHZ9"/>
<reference evidence="2 3" key="1">
    <citation type="submission" date="2015-04" db="EMBL/GenBank/DDBJ databases">
        <title>Complete genome sequence of Schizopora paradoxa KUC8140, a cosmopolitan wood degrader in East Asia.</title>
        <authorList>
            <consortium name="DOE Joint Genome Institute"/>
            <person name="Min B."/>
            <person name="Park H."/>
            <person name="Jang Y."/>
            <person name="Kim J.-J."/>
            <person name="Kim K.H."/>
            <person name="Pangilinan J."/>
            <person name="Lipzen A."/>
            <person name="Riley R."/>
            <person name="Grigoriev I.V."/>
            <person name="Spatafora J.W."/>
            <person name="Choi I.-G."/>
        </authorList>
    </citation>
    <scope>NUCLEOTIDE SEQUENCE [LARGE SCALE GENOMIC DNA]</scope>
    <source>
        <strain evidence="2 3">KUC8140</strain>
    </source>
</reference>
<dbReference type="InterPro" id="IPR046521">
    <property type="entry name" value="DUF6698"/>
</dbReference>
<keyword evidence="3" id="KW-1185">Reference proteome</keyword>
<dbReference type="OrthoDB" id="3220614at2759"/>
<dbReference type="Pfam" id="PF20414">
    <property type="entry name" value="DUF6698"/>
    <property type="match status" value="1"/>
</dbReference>
<protein>
    <submittedName>
        <fullName evidence="2">Uncharacterized protein</fullName>
    </submittedName>
</protein>
<name>A0A0H2SHZ9_9AGAM</name>
<dbReference type="EMBL" id="KQ085913">
    <property type="protein sequence ID" value="KLO16711.1"/>
    <property type="molecule type" value="Genomic_DNA"/>
</dbReference>
<dbReference type="Proteomes" id="UP000053477">
    <property type="component" value="Unassembled WGS sequence"/>
</dbReference>
<proteinExistence type="predicted"/>
<evidence type="ECO:0000313" key="3">
    <source>
        <dbReference type="Proteomes" id="UP000053477"/>
    </source>
</evidence>
<dbReference type="AlphaFoldDB" id="A0A0H2SHZ9"/>